<dbReference type="PANTHER" id="PTHR30265">
    <property type="entry name" value="RHO-INTERACTING TRANSCRIPTION TERMINATION FACTOR NUSG"/>
    <property type="match status" value="1"/>
</dbReference>
<accession>A0A317CHN8</accession>
<feature type="domain" description="NusG-like N-terminal" evidence="4">
    <location>
        <begin position="6"/>
        <end position="105"/>
    </location>
</feature>
<dbReference type="RefSeq" id="WP_109838282.1">
    <property type="nucleotide sequence ID" value="NZ_QGKM01000041.1"/>
</dbReference>
<dbReference type="InterPro" id="IPR036735">
    <property type="entry name" value="NGN_dom_sf"/>
</dbReference>
<keyword evidence="1" id="KW-0889">Transcription antitermination</keyword>
<gene>
    <name evidence="5" type="primary">rfaH</name>
    <name evidence="5" type="ORF">DKW60_14005</name>
</gene>
<keyword evidence="6" id="KW-1185">Reference proteome</keyword>
<dbReference type="GO" id="GO:0031564">
    <property type="term" value="P:transcription antitermination"/>
    <property type="evidence" value="ECO:0007669"/>
    <property type="project" value="UniProtKB-KW"/>
</dbReference>
<evidence type="ECO:0000256" key="3">
    <source>
        <dbReference type="ARBA" id="ARBA00023163"/>
    </source>
</evidence>
<evidence type="ECO:0000313" key="5">
    <source>
        <dbReference type="EMBL" id="PWQ95810.1"/>
    </source>
</evidence>
<dbReference type="SUPFAM" id="SSF82679">
    <property type="entry name" value="N-utilization substance G protein NusG, N-terminal domain"/>
    <property type="match status" value="1"/>
</dbReference>
<reference evidence="5 6" key="1">
    <citation type="submission" date="2018-05" db="EMBL/GenBank/DDBJ databases">
        <title>Leucothrix arctica sp. nov., isolated from Arctic seawater.</title>
        <authorList>
            <person name="Choi A."/>
            <person name="Baek K."/>
        </authorList>
    </citation>
    <scope>NUCLEOTIDE SEQUENCE [LARGE SCALE GENOMIC DNA]</scope>
    <source>
        <strain evidence="5 6">JCM 18388</strain>
    </source>
</reference>
<organism evidence="5 6">
    <name type="scientific">Leucothrix pacifica</name>
    <dbReference type="NCBI Taxonomy" id="1247513"/>
    <lineage>
        <taxon>Bacteria</taxon>
        <taxon>Pseudomonadati</taxon>
        <taxon>Pseudomonadota</taxon>
        <taxon>Gammaproteobacteria</taxon>
        <taxon>Thiotrichales</taxon>
        <taxon>Thiotrichaceae</taxon>
        <taxon>Leucothrix</taxon>
    </lineage>
</organism>
<dbReference type="EMBL" id="QGKM01000041">
    <property type="protein sequence ID" value="PWQ95810.1"/>
    <property type="molecule type" value="Genomic_DNA"/>
</dbReference>
<name>A0A317CHN8_9GAMM</name>
<dbReference type="Pfam" id="PF02357">
    <property type="entry name" value="NusG"/>
    <property type="match status" value="1"/>
</dbReference>
<dbReference type="AlphaFoldDB" id="A0A317CHN8"/>
<evidence type="ECO:0000313" key="6">
    <source>
        <dbReference type="Proteomes" id="UP000245539"/>
    </source>
</evidence>
<dbReference type="NCBIfam" id="NF006534">
    <property type="entry name" value="PRK09014.1"/>
    <property type="match status" value="1"/>
</dbReference>
<dbReference type="GO" id="GO:0006354">
    <property type="term" value="P:DNA-templated transcription elongation"/>
    <property type="evidence" value="ECO:0007669"/>
    <property type="project" value="InterPro"/>
</dbReference>
<dbReference type="PANTHER" id="PTHR30265:SF7">
    <property type="entry name" value="TRANSCRIPTION ANTITERMINATION PROTEIN RFAH"/>
    <property type="match status" value="1"/>
</dbReference>
<dbReference type="InterPro" id="IPR043425">
    <property type="entry name" value="NusG-like"/>
</dbReference>
<dbReference type="Proteomes" id="UP000245539">
    <property type="component" value="Unassembled WGS sequence"/>
</dbReference>
<evidence type="ECO:0000256" key="2">
    <source>
        <dbReference type="ARBA" id="ARBA00023015"/>
    </source>
</evidence>
<keyword evidence="3" id="KW-0804">Transcription</keyword>
<proteinExistence type="predicted"/>
<dbReference type="NCBIfam" id="TIGR01955">
    <property type="entry name" value="RfaH"/>
    <property type="match status" value="1"/>
</dbReference>
<evidence type="ECO:0000256" key="1">
    <source>
        <dbReference type="ARBA" id="ARBA00022814"/>
    </source>
</evidence>
<sequence>MAQINSSAWYVLTSKPRQEAYAEEQLNNQGYTTYRPLAMRERRRRGKLVKVTESLFPRYLFIQLNRVDDNWAPIRSTYGVSGFVQFGDYPLSVSDGLVSELRQREAQFQEKAIDLDRFHRGDRVIITSGSFQGLEAVFERYSGEERAILLMNVLNEQAKVTVAPADLYKMA</sequence>
<keyword evidence="2" id="KW-0805">Transcription regulation</keyword>
<dbReference type="InterPro" id="IPR006645">
    <property type="entry name" value="NGN-like_dom"/>
</dbReference>
<dbReference type="Gene3D" id="3.30.70.940">
    <property type="entry name" value="NusG, N-terminal domain"/>
    <property type="match status" value="1"/>
</dbReference>
<evidence type="ECO:0000259" key="4">
    <source>
        <dbReference type="SMART" id="SM00738"/>
    </source>
</evidence>
<dbReference type="CDD" id="cd09892">
    <property type="entry name" value="NGN_SP_RfaH"/>
    <property type="match status" value="1"/>
</dbReference>
<dbReference type="SMART" id="SM00738">
    <property type="entry name" value="NGN"/>
    <property type="match status" value="1"/>
</dbReference>
<dbReference type="OrthoDB" id="9790639at2"/>
<dbReference type="InterPro" id="IPR010215">
    <property type="entry name" value="Transcription_antiterm_RfaH"/>
</dbReference>
<protein>
    <submittedName>
        <fullName evidence="5">Transcription/translation regulatory transformer protein RfaH</fullName>
    </submittedName>
</protein>
<dbReference type="GO" id="GO:0005829">
    <property type="term" value="C:cytosol"/>
    <property type="evidence" value="ECO:0007669"/>
    <property type="project" value="TreeGrafter"/>
</dbReference>
<comment type="caution">
    <text evidence="5">The sequence shown here is derived from an EMBL/GenBank/DDBJ whole genome shotgun (WGS) entry which is preliminary data.</text>
</comment>